<dbReference type="GO" id="GO:0008270">
    <property type="term" value="F:zinc ion binding"/>
    <property type="evidence" value="ECO:0007669"/>
    <property type="project" value="InterPro"/>
</dbReference>
<feature type="binding site" evidence="3">
    <location>
        <position position="166"/>
    </location>
    <ligand>
        <name>Zn(2+)</name>
        <dbReference type="ChEBI" id="CHEBI:29105"/>
    </ligand>
</feature>
<name>A0A6I6C6Y4_9MOLU</name>
<evidence type="ECO:0000259" key="5">
    <source>
        <dbReference type="Pfam" id="PF20511"/>
    </source>
</evidence>
<comment type="cofactor">
    <cofactor evidence="3">
        <name>Zn(2+)</name>
        <dbReference type="ChEBI" id="CHEBI:29105"/>
    </cofactor>
    <text evidence="3">Binds 1 zinc ion per subunit.</text>
</comment>
<evidence type="ECO:0000256" key="3">
    <source>
        <dbReference type="PIRSR" id="PIRSR036894-1"/>
    </source>
</evidence>
<proteinExistence type="predicted"/>
<dbReference type="CDD" id="cd07010">
    <property type="entry name" value="cupin_PMI_type_I_N_bac"/>
    <property type="match status" value="1"/>
</dbReference>
<keyword evidence="2 3" id="KW-0862">Zinc</keyword>
<dbReference type="InterPro" id="IPR014628">
    <property type="entry name" value="Man6P_isomerase_Firm_short"/>
</dbReference>
<dbReference type="PANTHER" id="PTHR42742">
    <property type="entry name" value="TRANSCRIPTIONAL REPRESSOR MPRA"/>
    <property type="match status" value="1"/>
</dbReference>
<evidence type="ECO:0000256" key="4">
    <source>
        <dbReference type="PIRSR" id="PIRSR036894-2"/>
    </source>
</evidence>
<dbReference type="GO" id="GO:0004476">
    <property type="term" value="F:mannose-6-phosphate isomerase activity"/>
    <property type="evidence" value="ECO:0007669"/>
    <property type="project" value="InterPro"/>
</dbReference>
<feature type="binding site" evidence="3">
    <location>
        <position position="92"/>
    </location>
    <ligand>
        <name>Zn(2+)</name>
        <dbReference type="ChEBI" id="CHEBI:29105"/>
    </ligand>
</feature>
<dbReference type="PANTHER" id="PTHR42742:SF3">
    <property type="entry name" value="FRUCTOKINASE"/>
    <property type="match status" value="1"/>
</dbReference>
<dbReference type="SUPFAM" id="SSF51182">
    <property type="entry name" value="RmlC-like cupins"/>
    <property type="match status" value="1"/>
</dbReference>
<dbReference type="InterPro" id="IPR046457">
    <property type="entry name" value="PMI_typeI_cat"/>
</dbReference>
<keyword evidence="1 3" id="KW-0479">Metal-binding</keyword>
<evidence type="ECO:0000313" key="6">
    <source>
        <dbReference type="EMBL" id="QGS51546.1"/>
    </source>
</evidence>
<dbReference type="RefSeq" id="WP_156005624.1">
    <property type="nucleotide sequence ID" value="NZ_CP046276.1"/>
</dbReference>
<dbReference type="Proteomes" id="UP000424468">
    <property type="component" value="Chromosome"/>
</dbReference>
<dbReference type="PIRSF" id="PIRSF036894">
    <property type="entry name" value="PMI_Firm_short"/>
    <property type="match status" value="1"/>
</dbReference>
<sequence>MSIYKIKPSFSKRIWGSSKLKELGFNINSNDVGEAWVVSAHENGMGYLNWNGKEISLKDFYKQNSFFKNKSEHFPLLVKIITANDFLSVQVHPNDDYALKKHNSLGKPESWYILDCPKDATLIYGHSATSKEEFEKAIENNQWDKILKRVPISKGDFLYVPPGKIHAITPGVTLYELQRSSDITYRLYDFDRADQNGVKRELHIDDSLNNIKIPDSKDIIIRNAKDKVFESEYFSLFIYEKNSNFKIEENVEWMLMTIIEGNGKLNNIEVKESESLIYLVDEDLKMEGDLKILISWIKS</sequence>
<dbReference type="InterPro" id="IPR011051">
    <property type="entry name" value="RmlC_Cupin_sf"/>
</dbReference>
<feature type="domain" description="Phosphomannose isomerase type I catalytic" evidence="5">
    <location>
        <begin position="3"/>
        <end position="103"/>
    </location>
</feature>
<dbReference type="EMBL" id="CP046276">
    <property type="protein sequence ID" value="QGS51546.1"/>
    <property type="molecule type" value="Genomic_DNA"/>
</dbReference>
<evidence type="ECO:0000313" key="7">
    <source>
        <dbReference type="Proteomes" id="UP000424468"/>
    </source>
</evidence>
<evidence type="ECO:0000256" key="2">
    <source>
        <dbReference type="ARBA" id="ARBA00022833"/>
    </source>
</evidence>
<evidence type="ECO:0000256" key="1">
    <source>
        <dbReference type="ARBA" id="ARBA00022723"/>
    </source>
</evidence>
<organism evidence="6 7">
    <name type="scientific">Spiroplasma tabanidicola</name>
    <dbReference type="NCBI Taxonomy" id="324079"/>
    <lineage>
        <taxon>Bacteria</taxon>
        <taxon>Bacillati</taxon>
        <taxon>Mycoplasmatota</taxon>
        <taxon>Mollicutes</taxon>
        <taxon>Entomoplasmatales</taxon>
        <taxon>Spiroplasmataceae</taxon>
        <taxon>Spiroplasma</taxon>
    </lineage>
</organism>
<feature type="active site" evidence="4">
    <location>
        <position position="186"/>
    </location>
</feature>
<dbReference type="OrthoDB" id="9808275at2"/>
<feature type="binding site" evidence="3">
    <location>
        <position position="109"/>
    </location>
    <ligand>
        <name>Zn(2+)</name>
        <dbReference type="ChEBI" id="CHEBI:29105"/>
    </ligand>
</feature>
<dbReference type="InterPro" id="IPR014710">
    <property type="entry name" value="RmlC-like_jellyroll"/>
</dbReference>
<keyword evidence="7" id="KW-1185">Reference proteome</keyword>
<dbReference type="KEGG" id="stab:STABA_v1c01790"/>
<gene>
    <name evidence="6" type="primary">manA</name>
    <name evidence="6" type="ORF">STABA_v1c01790</name>
</gene>
<dbReference type="Gene3D" id="2.60.120.10">
    <property type="entry name" value="Jelly Rolls"/>
    <property type="match status" value="2"/>
</dbReference>
<protein>
    <submittedName>
        <fullName evidence="6">Mannose-6-phosphate isomerase</fullName>
    </submittedName>
</protein>
<reference evidence="6 7" key="1">
    <citation type="submission" date="2019-11" db="EMBL/GenBank/DDBJ databases">
        <title>Complete genome sequence of Spiroplasma tabanidicola TAUS-1 (DSM 22603).</title>
        <authorList>
            <person name="Huang C.-T."/>
            <person name="Lin Y.-C."/>
            <person name="Kuo C.-H."/>
        </authorList>
    </citation>
    <scope>NUCLEOTIDE SEQUENCE [LARGE SCALE GENOMIC DNA]</scope>
    <source>
        <strain evidence="6 7">TAUS-1</strain>
    </source>
</reference>
<dbReference type="GO" id="GO:0005975">
    <property type="term" value="P:carbohydrate metabolic process"/>
    <property type="evidence" value="ECO:0007669"/>
    <property type="project" value="InterPro"/>
</dbReference>
<dbReference type="AlphaFoldDB" id="A0A6I6C6Y4"/>
<keyword evidence="6" id="KW-0413">Isomerase</keyword>
<dbReference type="InterPro" id="IPR051804">
    <property type="entry name" value="Carb_Metab_Reg_Kinase/Isom"/>
</dbReference>
<dbReference type="Pfam" id="PF20511">
    <property type="entry name" value="PMI_typeI_cat"/>
    <property type="match status" value="1"/>
</dbReference>
<accession>A0A6I6C6Y4</accession>